<dbReference type="Gene3D" id="3.40.50.2000">
    <property type="entry name" value="Glycogen Phosphorylase B"/>
    <property type="match status" value="2"/>
</dbReference>
<evidence type="ECO:0000256" key="3">
    <source>
        <dbReference type="ARBA" id="ARBA00022475"/>
    </source>
</evidence>
<gene>
    <name evidence="14" type="primary">rfaC</name>
    <name evidence="14" type="ORF">LMG8286_00311</name>
</gene>
<keyword evidence="4" id="KW-0997">Cell inner membrane</keyword>
<comment type="caution">
    <text evidence="14">The sequence shown here is derived from an EMBL/GenBank/DDBJ whole genome shotgun (WGS) entry which is preliminary data.</text>
</comment>
<dbReference type="GO" id="GO:0016740">
    <property type="term" value="F:transferase activity"/>
    <property type="evidence" value="ECO:0007669"/>
    <property type="project" value="UniProtKB-KW"/>
</dbReference>
<accession>A0ABM8Q0X7</accession>
<keyword evidence="3" id="KW-1003">Cell membrane</keyword>
<comment type="pathway">
    <text evidence="2">Bacterial outer membrane biogenesis; LPS core biosynthesis.</text>
</comment>
<dbReference type="EMBL" id="CAJHOE010000001">
    <property type="protein sequence ID" value="CAD7286478.1"/>
    <property type="molecule type" value="Genomic_DNA"/>
</dbReference>
<comment type="similarity">
    <text evidence="9">Belongs to the glycosyltransferase 9 family.</text>
</comment>
<evidence type="ECO:0000256" key="13">
    <source>
        <dbReference type="ARBA" id="ARBA00049201"/>
    </source>
</evidence>
<organism evidence="14 15">
    <name type="scientific">Campylobacter suis</name>
    <dbReference type="NCBI Taxonomy" id="2790657"/>
    <lineage>
        <taxon>Bacteria</taxon>
        <taxon>Pseudomonadati</taxon>
        <taxon>Campylobacterota</taxon>
        <taxon>Epsilonproteobacteria</taxon>
        <taxon>Campylobacterales</taxon>
        <taxon>Campylobacteraceae</taxon>
        <taxon>Campylobacter</taxon>
    </lineage>
</organism>
<dbReference type="RefSeq" id="WP_230056108.1">
    <property type="nucleotide sequence ID" value="NZ_CAJHOE010000001.1"/>
</dbReference>
<dbReference type="Proteomes" id="UP000789359">
    <property type="component" value="Unassembled WGS sequence"/>
</dbReference>
<evidence type="ECO:0000256" key="5">
    <source>
        <dbReference type="ARBA" id="ARBA00022676"/>
    </source>
</evidence>
<keyword evidence="5" id="KW-0328">Glycosyltransferase</keyword>
<evidence type="ECO:0000256" key="7">
    <source>
        <dbReference type="ARBA" id="ARBA00022985"/>
    </source>
</evidence>
<evidence type="ECO:0000256" key="11">
    <source>
        <dbReference type="ARBA" id="ARBA00044190"/>
    </source>
</evidence>
<dbReference type="SUPFAM" id="SSF53756">
    <property type="entry name" value="UDP-Glycosyltransferase/glycogen phosphorylase"/>
    <property type="match status" value="1"/>
</dbReference>
<evidence type="ECO:0000256" key="1">
    <source>
        <dbReference type="ARBA" id="ARBA00004515"/>
    </source>
</evidence>
<evidence type="ECO:0000256" key="6">
    <source>
        <dbReference type="ARBA" id="ARBA00022679"/>
    </source>
</evidence>
<evidence type="ECO:0000256" key="12">
    <source>
        <dbReference type="ARBA" id="ARBA00044330"/>
    </source>
</evidence>
<evidence type="ECO:0000313" key="15">
    <source>
        <dbReference type="Proteomes" id="UP000789359"/>
    </source>
</evidence>
<protein>
    <recommendedName>
        <fullName evidence="11">Lipopolysaccharide heptosyltransferase 1</fullName>
        <ecNumber evidence="10">2.4.99.23</ecNumber>
    </recommendedName>
    <alternativeName>
        <fullName evidence="12">ADP-heptose:lipopolysaccharide heptosyltransferase I</fullName>
    </alternativeName>
</protein>
<evidence type="ECO:0000256" key="10">
    <source>
        <dbReference type="ARBA" id="ARBA00044041"/>
    </source>
</evidence>
<keyword evidence="8" id="KW-0472">Membrane</keyword>
<evidence type="ECO:0000256" key="9">
    <source>
        <dbReference type="ARBA" id="ARBA00043995"/>
    </source>
</evidence>
<evidence type="ECO:0000256" key="8">
    <source>
        <dbReference type="ARBA" id="ARBA00023136"/>
    </source>
</evidence>
<evidence type="ECO:0000256" key="2">
    <source>
        <dbReference type="ARBA" id="ARBA00004713"/>
    </source>
</evidence>
<dbReference type="NCBIfam" id="TIGR02193">
    <property type="entry name" value="heptsyl_trn_I"/>
    <property type="match status" value="1"/>
</dbReference>
<keyword evidence="6 14" id="KW-0808">Transferase</keyword>
<keyword evidence="7" id="KW-0448">Lipopolysaccharide biosynthesis</keyword>
<dbReference type="PANTHER" id="PTHR30160">
    <property type="entry name" value="TETRAACYLDISACCHARIDE 4'-KINASE-RELATED"/>
    <property type="match status" value="1"/>
</dbReference>
<comment type="catalytic activity">
    <reaction evidence="13">
        <text>an alpha-Kdo-(2-&gt;4)-alpha-Kdo-(2-&gt;6)-lipid A + ADP-L-glycero-beta-D-manno-heptose = an L-alpha-D-Hep-(1-&gt;5)-[alpha-Kdo-(2-&gt;4)]-alpha-Kdo-(2-&gt;6)-lipid A + ADP + H(+)</text>
        <dbReference type="Rhea" id="RHEA:74067"/>
        <dbReference type="ChEBI" id="CHEBI:15378"/>
        <dbReference type="ChEBI" id="CHEBI:61506"/>
        <dbReference type="ChEBI" id="CHEBI:176431"/>
        <dbReference type="ChEBI" id="CHEBI:193068"/>
        <dbReference type="ChEBI" id="CHEBI:456216"/>
        <dbReference type="EC" id="2.4.99.23"/>
    </reaction>
</comment>
<dbReference type="InterPro" id="IPR051199">
    <property type="entry name" value="LPS_LOS_Heptosyltrfase"/>
</dbReference>
<dbReference type="PANTHER" id="PTHR30160:SF19">
    <property type="entry name" value="LIPOPOLYSACCHARIDE HEPTOSYLTRANSFERASE 1"/>
    <property type="match status" value="1"/>
</dbReference>
<evidence type="ECO:0000313" key="14">
    <source>
        <dbReference type="EMBL" id="CAD7286478.1"/>
    </source>
</evidence>
<dbReference type="InterPro" id="IPR002201">
    <property type="entry name" value="Glyco_trans_9"/>
</dbReference>
<dbReference type="InterPro" id="IPR011908">
    <property type="entry name" value="LipoPS_heptosylTferase-I"/>
</dbReference>
<dbReference type="Pfam" id="PF01075">
    <property type="entry name" value="Glyco_transf_9"/>
    <property type="match status" value="1"/>
</dbReference>
<sequence>MNKTLNIAIVRLSAIGDIVHSCIVLQFIKRNLLNVKITWIADEKFGEILDGHEHIDRLVLVPLKDKKFKKTFHIVRSLGKFDVAIDLQGLIKSAIITKLLSKNSYGFDKKSIKEPLASLFYATKLTCDYNENIILRNLKLASFALNFNFLKKEILTKSPCLKNYTKQQENSPKRILIAPFASEADKCYDKFKDVILGLGEYEILVCYANEKERVKALALTQETHARLLDKMSLNQLVGFINGCDLVIGNDSGVTHIAWAQNVASITLFGNRPSHRNAYATSQNLVIDAGKKIDAKKIDKNDLCIKEILPQSIIQTAKKLLS</sequence>
<dbReference type="CDD" id="cd03789">
    <property type="entry name" value="GT9_LPS_heptosyltransferase"/>
    <property type="match status" value="1"/>
</dbReference>
<evidence type="ECO:0000256" key="4">
    <source>
        <dbReference type="ARBA" id="ARBA00022519"/>
    </source>
</evidence>
<comment type="subcellular location">
    <subcellularLocation>
        <location evidence="1">Cell inner membrane</location>
        <topology evidence="1">Peripheral membrane protein</topology>
        <orientation evidence="1">Cytoplasmic side</orientation>
    </subcellularLocation>
</comment>
<keyword evidence="15" id="KW-1185">Reference proteome</keyword>
<name>A0ABM8Q0X7_9BACT</name>
<dbReference type="EC" id="2.4.99.23" evidence="10"/>
<proteinExistence type="inferred from homology"/>
<reference evidence="14 15" key="1">
    <citation type="submission" date="2020-11" db="EMBL/GenBank/DDBJ databases">
        <authorList>
            <person name="Peeters C."/>
        </authorList>
    </citation>
    <scope>NUCLEOTIDE SEQUENCE [LARGE SCALE GENOMIC DNA]</scope>
    <source>
        <strain evidence="14 15">LMG 8286</strain>
    </source>
</reference>